<dbReference type="SUPFAM" id="SSF53623">
    <property type="entry name" value="MurD-like peptide ligases, catalytic domain"/>
    <property type="match status" value="1"/>
</dbReference>
<feature type="domain" description="Mur ligase central" evidence="24">
    <location>
        <begin position="51"/>
        <end position="274"/>
    </location>
</feature>
<evidence type="ECO:0000313" key="26">
    <source>
        <dbReference type="Proteomes" id="UP000294830"/>
    </source>
</evidence>
<gene>
    <name evidence="25" type="ORF">CLV25_10411</name>
</gene>
<evidence type="ECO:0000256" key="4">
    <source>
        <dbReference type="ARBA" id="ARBA00005150"/>
    </source>
</evidence>
<comment type="function">
    <text evidence="2">Functions in two distinct reactions of the de novo folate biosynthetic pathway. Catalyzes the addition of a glutamate residue to dihydropteroate (7,8-dihydropteroate or H2Pte) to form dihydrofolate (7,8-dihydrofolate monoglutamate or H2Pte-Glu). Also catalyzes successive additions of L-glutamate to tetrahydrofolate or 10-formyltetrahydrofolate or 5,10-methylenetetrahydrofolate, leading to folylpolyglutamate derivatives.</text>
</comment>
<proteinExistence type="inferred from homology"/>
<keyword evidence="12 22" id="KW-0067">ATP-binding</keyword>
<dbReference type="Pfam" id="PF02875">
    <property type="entry name" value="Mur_ligase_C"/>
    <property type="match status" value="1"/>
</dbReference>
<dbReference type="Gene3D" id="3.90.190.20">
    <property type="entry name" value="Mur ligase, C-terminal domain"/>
    <property type="match status" value="1"/>
</dbReference>
<name>A0A4V2RQ75_9BACT</name>
<dbReference type="RefSeq" id="WP_131838623.1">
    <property type="nucleotide sequence ID" value="NZ_SLWB01000004.1"/>
</dbReference>
<evidence type="ECO:0000256" key="3">
    <source>
        <dbReference type="ARBA" id="ARBA00004799"/>
    </source>
</evidence>
<dbReference type="PIRSF" id="PIRSF001563">
    <property type="entry name" value="Folylpolyglu_synth"/>
    <property type="match status" value="1"/>
</dbReference>
<dbReference type="GO" id="GO:0046872">
    <property type="term" value="F:metal ion binding"/>
    <property type="evidence" value="ECO:0007669"/>
    <property type="project" value="UniProtKB-KW"/>
</dbReference>
<reference evidence="25 26" key="1">
    <citation type="submission" date="2019-03" db="EMBL/GenBank/DDBJ databases">
        <title>Genomic Encyclopedia of Archaeal and Bacterial Type Strains, Phase II (KMG-II): from individual species to whole genera.</title>
        <authorList>
            <person name="Goeker M."/>
        </authorList>
    </citation>
    <scope>NUCLEOTIDE SEQUENCE [LARGE SCALE GENOMIC DNA]</scope>
    <source>
        <strain evidence="25 26">RL-C</strain>
    </source>
</reference>
<dbReference type="Proteomes" id="UP000294830">
    <property type="component" value="Unassembled WGS sequence"/>
</dbReference>
<keyword evidence="13" id="KW-0460">Magnesium</keyword>
<evidence type="ECO:0000256" key="16">
    <source>
        <dbReference type="ARBA" id="ARBA00030592"/>
    </source>
</evidence>
<accession>A0A4V2RQ75</accession>
<dbReference type="InterPro" id="IPR018109">
    <property type="entry name" value="Folylpolyglutamate_synth_CS"/>
</dbReference>
<keyword evidence="10" id="KW-0479">Metal-binding</keyword>
<dbReference type="GO" id="GO:0005737">
    <property type="term" value="C:cytoplasm"/>
    <property type="evidence" value="ECO:0007669"/>
    <property type="project" value="TreeGrafter"/>
</dbReference>
<dbReference type="AlphaFoldDB" id="A0A4V2RQ75"/>
<evidence type="ECO:0000256" key="1">
    <source>
        <dbReference type="ARBA" id="ARBA00001946"/>
    </source>
</evidence>
<keyword evidence="14" id="KW-0289">Folate biosynthesis</keyword>
<dbReference type="FunFam" id="3.40.1190.10:FF:000011">
    <property type="entry name" value="Folylpolyglutamate synthase/dihydrofolate synthase"/>
    <property type="match status" value="1"/>
</dbReference>
<comment type="catalytic activity">
    <reaction evidence="20">
        <text>(6R)-5,10-methylenetetrahydrofolyl-(gamma-L-Glu)(n) + L-glutamate + ATP = (6R)-5,10-methylenetetrahydrofolyl-(gamma-L-Glu)(n+1) + ADP + phosphate + H(+)</text>
        <dbReference type="Rhea" id="RHEA:51912"/>
        <dbReference type="Rhea" id="RHEA-COMP:13257"/>
        <dbReference type="Rhea" id="RHEA-COMP:13258"/>
        <dbReference type="ChEBI" id="CHEBI:15378"/>
        <dbReference type="ChEBI" id="CHEBI:29985"/>
        <dbReference type="ChEBI" id="CHEBI:30616"/>
        <dbReference type="ChEBI" id="CHEBI:43474"/>
        <dbReference type="ChEBI" id="CHEBI:136572"/>
        <dbReference type="ChEBI" id="CHEBI:456216"/>
        <dbReference type="EC" id="6.3.2.17"/>
    </reaction>
</comment>
<comment type="cofactor">
    <cofactor evidence="1">
        <name>Mg(2+)</name>
        <dbReference type="ChEBI" id="CHEBI:18420"/>
    </cofactor>
</comment>
<evidence type="ECO:0000259" key="24">
    <source>
        <dbReference type="Pfam" id="PF08245"/>
    </source>
</evidence>
<dbReference type="EC" id="6.3.2.12" evidence="6"/>
<evidence type="ECO:0000256" key="10">
    <source>
        <dbReference type="ARBA" id="ARBA00022723"/>
    </source>
</evidence>
<dbReference type="InterPro" id="IPR036615">
    <property type="entry name" value="Mur_ligase_C_dom_sf"/>
</dbReference>
<dbReference type="EC" id="6.3.2.17" evidence="7"/>
<organism evidence="25 26">
    <name type="scientific">Acetobacteroides hydrogenigenes</name>
    <dbReference type="NCBI Taxonomy" id="979970"/>
    <lineage>
        <taxon>Bacteria</taxon>
        <taxon>Pseudomonadati</taxon>
        <taxon>Bacteroidota</taxon>
        <taxon>Bacteroidia</taxon>
        <taxon>Bacteroidales</taxon>
        <taxon>Rikenellaceae</taxon>
        <taxon>Acetobacteroides</taxon>
    </lineage>
</organism>
<dbReference type="PANTHER" id="PTHR11136:SF0">
    <property type="entry name" value="DIHYDROFOLATE SYNTHETASE-RELATED"/>
    <property type="match status" value="1"/>
</dbReference>
<dbReference type="EMBL" id="SLWB01000004">
    <property type="protein sequence ID" value="TCN70060.1"/>
    <property type="molecule type" value="Genomic_DNA"/>
</dbReference>
<comment type="catalytic activity">
    <reaction evidence="19">
        <text>10-formyltetrahydrofolyl-(gamma-L-Glu)(n) + L-glutamate + ATP = 10-formyltetrahydrofolyl-(gamma-L-Glu)(n+1) + ADP + phosphate + H(+)</text>
        <dbReference type="Rhea" id="RHEA:51904"/>
        <dbReference type="Rhea" id="RHEA-COMP:13088"/>
        <dbReference type="Rhea" id="RHEA-COMP:14300"/>
        <dbReference type="ChEBI" id="CHEBI:15378"/>
        <dbReference type="ChEBI" id="CHEBI:29985"/>
        <dbReference type="ChEBI" id="CHEBI:30616"/>
        <dbReference type="ChEBI" id="CHEBI:43474"/>
        <dbReference type="ChEBI" id="CHEBI:134413"/>
        <dbReference type="ChEBI" id="CHEBI:456216"/>
        <dbReference type="EC" id="6.3.2.17"/>
    </reaction>
</comment>
<evidence type="ECO:0000256" key="18">
    <source>
        <dbReference type="ARBA" id="ARBA00047493"/>
    </source>
</evidence>
<evidence type="ECO:0000313" key="25">
    <source>
        <dbReference type="EMBL" id="TCN70060.1"/>
    </source>
</evidence>
<comment type="catalytic activity">
    <reaction evidence="21">
        <text>7,8-dihydropteroate + L-glutamate + ATP = 7,8-dihydrofolate + ADP + phosphate + H(+)</text>
        <dbReference type="Rhea" id="RHEA:23584"/>
        <dbReference type="ChEBI" id="CHEBI:15378"/>
        <dbReference type="ChEBI" id="CHEBI:17839"/>
        <dbReference type="ChEBI" id="CHEBI:29985"/>
        <dbReference type="ChEBI" id="CHEBI:30616"/>
        <dbReference type="ChEBI" id="CHEBI:43474"/>
        <dbReference type="ChEBI" id="CHEBI:57451"/>
        <dbReference type="ChEBI" id="CHEBI:456216"/>
        <dbReference type="EC" id="6.3.2.12"/>
    </reaction>
</comment>
<dbReference type="PANTHER" id="PTHR11136">
    <property type="entry name" value="FOLYLPOLYGLUTAMATE SYNTHASE-RELATED"/>
    <property type="match status" value="1"/>
</dbReference>
<dbReference type="InterPro" id="IPR001645">
    <property type="entry name" value="Folylpolyglutamate_synth"/>
</dbReference>
<dbReference type="PROSITE" id="PS01012">
    <property type="entry name" value="FOLYLPOLYGLU_SYNT_2"/>
    <property type="match status" value="1"/>
</dbReference>
<evidence type="ECO:0000256" key="22">
    <source>
        <dbReference type="PIRNR" id="PIRNR001563"/>
    </source>
</evidence>
<dbReference type="GO" id="GO:0008841">
    <property type="term" value="F:dihydrofolate synthase activity"/>
    <property type="evidence" value="ECO:0007669"/>
    <property type="project" value="UniProtKB-EC"/>
</dbReference>
<dbReference type="NCBIfam" id="TIGR01499">
    <property type="entry name" value="folC"/>
    <property type="match status" value="1"/>
</dbReference>
<evidence type="ECO:0000256" key="21">
    <source>
        <dbReference type="ARBA" id="ARBA00049161"/>
    </source>
</evidence>
<comment type="pathway">
    <text evidence="4">Cofactor biosynthesis; tetrahydrofolylpolyglutamate biosynthesis.</text>
</comment>
<dbReference type="InterPro" id="IPR036565">
    <property type="entry name" value="Mur-like_cat_sf"/>
</dbReference>
<dbReference type="PROSITE" id="PS01011">
    <property type="entry name" value="FOLYLPOLYGLU_SYNT_1"/>
    <property type="match status" value="1"/>
</dbReference>
<dbReference type="OrthoDB" id="9809356at2"/>
<evidence type="ECO:0000256" key="6">
    <source>
        <dbReference type="ARBA" id="ARBA00013023"/>
    </source>
</evidence>
<evidence type="ECO:0000256" key="2">
    <source>
        <dbReference type="ARBA" id="ARBA00002714"/>
    </source>
</evidence>
<dbReference type="Pfam" id="PF08245">
    <property type="entry name" value="Mur_ligase_M"/>
    <property type="match status" value="1"/>
</dbReference>
<evidence type="ECO:0000256" key="11">
    <source>
        <dbReference type="ARBA" id="ARBA00022741"/>
    </source>
</evidence>
<evidence type="ECO:0000256" key="7">
    <source>
        <dbReference type="ARBA" id="ARBA00013025"/>
    </source>
</evidence>
<dbReference type="InterPro" id="IPR013221">
    <property type="entry name" value="Mur_ligase_cen"/>
</dbReference>
<evidence type="ECO:0000256" key="19">
    <source>
        <dbReference type="ARBA" id="ARBA00047808"/>
    </source>
</evidence>
<comment type="caution">
    <text evidence="25">The sequence shown here is derived from an EMBL/GenBank/DDBJ whole genome shotgun (WGS) entry which is preliminary data.</text>
</comment>
<sequence>MTYQETLDYMFSQLPMFHRVGKSAYKANLDNTLILDEHFGHPHTKFKTIHVAGTNGKGSTSHMLASILQDAGLKVGLYTSPHLRDFRERIKINGVEVSEAYVVDFVEQHKALFEKIQPSFFEMTVALAFKYFADEQIDVAVVEVGMGGRLDSTNIISPLVSIITNIGFDHTEFLGDTLAKIAFEKGGIIKPQTPAIIGESHPETASVFAKIAEEVQASLVFADQRYRVGERSLTSDGLQRFTIESSAGDVVYDDVEVDLQGSYQAKNILGVLTAVDVLKAHFPSLTDDAVRRGLRHASAQTGLRGRWFKLSNNPLTICDTGHNVDGITYIVDQISKTPHEKLYWVFGMVSDKEINKVIQLLPKDAYYIFTQASIPRAKDADLLAEECRAAGLAGEVEKNVEKAVEKARSMASSNDLIFIGGSTFVVAEVV</sequence>
<feature type="domain" description="Mur ligase C-terminal" evidence="23">
    <location>
        <begin position="307"/>
        <end position="422"/>
    </location>
</feature>
<evidence type="ECO:0000256" key="14">
    <source>
        <dbReference type="ARBA" id="ARBA00022909"/>
    </source>
</evidence>
<keyword evidence="9 22" id="KW-0436">Ligase</keyword>
<evidence type="ECO:0000259" key="23">
    <source>
        <dbReference type="Pfam" id="PF02875"/>
    </source>
</evidence>
<comment type="catalytic activity">
    <reaction evidence="18">
        <text>(6S)-5,6,7,8-tetrahydrofolyl-(gamma-L-Glu)(n) + L-glutamate + ATP = (6S)-5,6,7,8-tetrahydrofolyl-(gamma-L-Glu)(n+1) + ADP + phosphate + H(+)</text>
        <dbReference type="Rhea" id="RHEA:10580"/>
        <dbReference type="Rhea" id="RHEA-COMP:14738"/>
        <dbReference type="Rhea" id="RHEA-COMP:14740"/>
        <dbReference type="ChEBI" id="CHEBI:15378"/>
        <dbReference type="ChEBI" id="CHEBI:29985"/>
        <dbReference type="ChEBI" id="CHEBI:30616"/>
        <dbReference type="ChEBI" id="CHEBI:43474"/>
        <dbReference type="ChEBI" id="CHEBI:141005"/>
        <dbReference type="ChEBI" id="CHEBI:456216"/>
        <dbReference type="EC" id="6.3.2.17"/>
    </reaction>
</comment>
<dbReference type="GO" id="GO:0005524">
    <property type="term" value="F:ATP binding"/>
    <property type="evidence" value="ECO:0007669"/>
    <property type="project" value="UniProtKB-KW"/>
</dbReference>
<evidence type="ECO:0000256" key="12">
    <source>
        <dbReference type="ARBA" id="ARBA00022840"/>
    </source>
</evidence>
<dbReference type="SUPFAM" id="SSF53244">
    <property type="entry name" value="MurD-like peptide ligases, peptide-binding domain"/>
    <property type="match status" value="1"/>
</dbReference>
<keyword evidence="26" id="KW-1185">Reference proteome</keyword>
<dbReference type="Gene3D" id="3.40.1190.10">
    <property type="entry name" value="Mur-like, catalytic domain"/>
    <property type="match status" value="1"/>
</dbReference>
<dbReference type="InterPro" id="IPR004101">
    <property type="entry name" value="Mur_ligase_C"/>
</dbReference>
<evidence type="ECO:0000256" key="5">
    <source>
        <dbReference type="ARBA" id="ARBA00008276"/>
    </source>
</evidence>
<evidence type="ECO:0000256" key="13">
    <source>
        <dbReference type="ARBA" id="ARBA00022842"/>
    </source>
</evidence>
<dbReference type="GO" id="GO:0046656">
    <property type="term" value="P:folic acid biosynthetic process"/>
    <property type="evidence" value="ECO:0007669"/>
    <property type="project" value="UniProtKB-KW"/>
</dbReference>
<comment type="pathway">
    <text evidence="3">Cofactor biosynthesis; tetrahydrofolate biosynthesis; 7,8-dihydrofolate from 2-amino-4-hydroxy-6-hydroxymethyl-7,8-dihydropteridine diphosphate and 4-aminobenzoate: step 2/2.</text>
</comment>
<keyword evidence="11 22" id="KW-0547">Nucleotide-binding</keyword>
<comment type="similarity">
    <text evidence="5 22">Belongs to the folylpolyglutamate synthase family.</text>
</comment>
<evidence type="ECO:0000256" key="15">
    <source>
        <dbReference type="ARBA" id="ARBA00030048"/>
    </source>
</evidence>
<evidence type="ECO:0000256" key="8">
    <source>
        <dbReference type="ARBA" id="ARBA00019357"/>
    </source>
</evidence>
<evidence type="ECO:0000256" key="9">
    <source>
        <dbReference type="ARBA" id="ARBA00022598"/>
    </source>
</evidence>
<evidence type="ECO:0000256" key="20">
    <source>
        <dbReference type="ARBA" id="ARBA00049035"/>
    </source>
</evidence>
<evidence type="ECO:0000256" key="17">
    <source>
        <dbReference type="ARBA" id="ARBA00032510"/>
    </source>
</evidence>
<dbReference type="GO" id="GO:0004326">
    <property type="term" value="F:tetrahydrofolylpolyglutamate synthase activity"/>
    <property type="evidence" value="ECO:0007669"/>
    <property type="project" value="UniProtKB-EC"/>
</dbReference>
<protein>
    <recommendedName>
        <fullName evidence="8">Dihydrofolate synthase/folylpolyglutamate synthase</fullName>
        <ecNumber evidence="6">6.3.2.12</ecNumber>
        <ecNumber evidence="7">6.3.2.17</ecNumber>
    </recommendedName>
    <alternativeName>
        <fullName evidence="17">Folylpoly-gamma-glutamate synthetase-dihydrofolate synthetase</fullName>
    </alternativeName>
    <alternativeName>
        <fullName evidence="15">Folylpolyglutamate synthetase</fullName>
    </alternativeName>
    <alternativeName>
        <fullName evidence="16">Tetrahydrofolylpolyglutamate synthase</fullName>
    </alternativeName>
</protein>